<dbReference type="PANTHER" id="PTHR47708">
    <property type="match status" value="1"/>
</dbReference>
<feature type="domain" description="AtuA-like ferredoxin-fold" evidence="2">
    <location>
        <begin position="484"/>
        <end position="582"/>
    </location>
</feature>
<dbReference type="InterPro" id="IPR056362">
    <property type="entry name" value="AtuA-like_ferredoxin_dom"/>
</dbReference>
<keyword evidence="4" id="KW-1185">Reference proteome</keyword>
<evidence type="ECO:0000313" key="3">
    <source>
        <dbReference type="EMBL" id="MDT0617548.1"/>
    </source>
</evidence>
<sequence>MPKTVRIGGGAAMWGDTRTGPAQLVADGQLDYLMIEYLAEVTMSILTGQRMRDPEAGWGRDLVPVLAPLLPEIKRQGIRVITNAGGVNPAGARDALHAAAREAGVDLRIAVVTGDDLSGWATGEAVGRLQPLDPDQPRPDRFLSMNAYLGALPIAAALDDGADVVITGRCVDSALALGPLMHEFGWSPDDHDHLSAGSLVGHLLECGVQSTGGLYTDWASVPGYDNMGFPIAECHADSGFELTKPAGTGGLVSVGTAAEQLLYEIGDPKAYLLPDVTCDWSGVEIEQVGEDRVRITGARGLPPTGTYKVSATYAEGYRLTATFVIGGIDAVAKAERVGQALIAKNRRLLRQAGFGDFTRTSVQVIGGESMYGPHGQARAAREVMVWLALTHESDQALKLFGTEIAQAAVSMSPGITGYAGGRPRPSPVIRLYSALVDKQALPVRIDVDGSARDINIPAGGGQAPALASDAPGDTASIDEDSVSVPLIRLAIARSGDKGDNANIGIMARKRDYLPHIRAALSEAAVADYFRHYVEGEVFRFELPGIGGLNFLLTRVLGGGGIASLRVDPQGKCYGQMLLDHPIPVPRALAERL</sequence>
<dbReference type="Proteomes" id="UP001259982">
    <property type="component" value="Unassembled WGS sequence"/>
</dbReference>
<gene>
    <name evidence="3" type="ORF">RM531_03605</name>
</gene>
<dbReference type="RefSeq" id="WP_311657373.1">
    <property type="nucleotide sequence ID" value="NZ_JAVRHY010000002.1"/>
</dbReference>
<proteinExistence type="predicted"/>
<dbReference type="EMBL" id="JAVRHY010000002">
    <property type="protein sequence ID" value="MDT0617548.1"/>
    <property type="molecule type" value="Genomic_DNA"/>
</dbReference>
<accession>A0ABU3B8C7</accession>
<evidence type="ECO:0000259" key="1">
    <source>
        <dbReference type="Pfam" id="PF07287"/>
    </source>
</evidence>
<evidence type="ECO:0000259" key="2">
    <source>
        <dbReference type="Pfam" id="PF23544"/>
    </source>
</evidence>
<reference evidence="3 4" key="1">
    <citation type="submission" date="2023-09" db="EMBL/GenBank/DDBJ databases">
        <authorList>
            <person name="Rey-Velasco X."/>
        </authorList>
    </citation>
    <scope>NUCLEOTIDE SEQUENCE [LARGE SCALE GENOMIC DNA]</scope>
    <source>
        <strain evidence="3 4">P385</strain>
    </source>
</reference>
<dbReference type="PANTHER" id="PTHR47708:SF2">
    <property type="entry name" value="SI:CH73-132F6.5"/>
    <property type="match status" value="1"/>
</dbReference>
<evidence type="ECO:0000313" key="4">
    <source>
        <dbReference type="Proteomes" id="UP001259982"/>
    </source>
</evidence>
<dbReference type="Pfam" id="PF07287">
    <property type="entry name" value="AtuA"/>
    <property type="match status" value="1"/>
</dbReference>
<dbReference type="InterPro" id="IPR010839">
    <property type="entry name" value="AtuA_N"/>
</dbReference>
<organism evidence="3 4">
    <name type="scientific">Spectribacter acetivorans</name>
    <dbReference type="NCBI Taxonomy" id="3075603"/>
    <lineage>
        <taxon>Bacteria</taxon>
        <taxon>Pseudomonadati</taxon>
        <taxon>Pseudomonadota</taxon>
        <taxon>Gammaproteobacteria</taxon>
        <taxon>Salinisphaerales</taxon>
        <taxon>Salinisphaeraceae</taxon>
        <taxon>Spectribacter</taxon>
    </lineage>
</organism>
<protein>
    <submittedName>
        <fullName evidence="3">Acyclic terpene utilization AtuA family protein</fullName>
    </submittedName>
</protein>
<dbReference type="Pfam" id="PF23544">
    <property type="entry name" value="AtuA_ferredoxin"/>
    <property type="match status" value="1"/>
</dbReference>
<comment type="caution">
    <text evidence="3">The sequence shown here is derived from an EMBL/GenBank/DDBJ whole genome shotgun (WGS) entry which is preliminary data.</text>
</comment>
<name>A0ABU3B8C7_9GAMM</name>
<feature type="domain" description="Acyclic terpene utilisation N-terminal" evidence="1">
    <location>
        <begin position="5"/>
        <end position="445"/>
    </location>
</feature>